<protein>
    <submittedName>
        <fullName evidence="2">Oral cancer-overexpressed protein 1-like</fullName>
    </submittedName>
</protein>
<dbReference type="EMBL" id="BEYU01000082">
    <property type="protein sequence ID" value="GBG30699.1"/>
    <property type="molecule type" value="Genomic_DNA"/>
</dbReference>
<name>A0A2R5GK52_9STRA</name>
<dbReference type="Proteomes" id="UP000241890">
    <property type="component" value="Unassembled WGS sequence"/>
</dbReference>
<organism evidence="2 3">
    <name type="scientific">Hondaea fermentalgiana</name>
    <dbReference type="NCBI Taxonomy" id="2315210"/>
    <lineage>
        <taxon>Eukaryota</taxon>
        <taxon>Sar</taxon>
        <taxon>Stramenopiles</taxon>
        <taxon>Bigyra</taxon>
        <taxon>Labyrinthulomycetes</taxon>
        <taxon>Thraustochytrida</taxon>
        <taxon>Thraustochytriidae</taxon>
        <taxon>Hondaea</taxon>
    </lineage>
</organism>
<reference evidence="2 3" key="1">
    <citation type="submission" date="2017-12" db="EMBL/GenBank/DDBJ databases">
        <title>Sequencing, de novo assembly and annotation of complete genome of a new Thraustochytrid species, strain FCC1311.</title>
        <authorList>
            <person name="Sedici K."/>
            <person name="Godart F."/>
            <person name="Aiese Cigliano R."/>
            <person name="Sanseverino W."/>
            <person name="Barakat M."/>
            <person name="Ortet P."/>
            <person name="Marechal E."/>
            <person name="Cagnac O."/>
            <person name="Amato A."/>
        </authorList>
    </citation>
    <scope>NUCLEOTIDE SEQUENCE [LARGE SCALE GENOMIC DNA]</scope>
</reference>
<dbReference type="InParanoid" id="A0A2R5GK52"/>
<comment type="caution">
    <text evidence="2">The sequence shown here is derived from an EMBL/GenBank/DDBJ whole genome shotgun (WGS) entry which is preliminary data.</text>
</comment>
<feature type="compositionally biased region" description="Basic and acidic residues" evidence="1">
    <location>
        <begin position="39"/>
        <end position="52"/>
    </location>
</feature>
<dbReference type="AlphaFoldDB" id="A0A2R5GK52"/>
<gene>
    <name evidence="2" type="ORF">FCC1311_069192</name>
</gene>
<sequence>MDPGGAATKHADDAEKDEMDDEAGDVWDLGGDGEEAEEERLGGHERQERDSGETGESSGEGLGDWDEILNLEDKLFKLGLAEGREIGAAREQEQAKVTGRQKGAEFGLELGFYFGVVETLKEIVTNPQGEIADALRAEGDVSQDSRCAALAGVHGKLDKPGVAEVLATLQELLQEYPVGAGFDDDVHAKFLRIRAKFKVLEARLGLTFDITPPLQQVPSTAAQGSALDAASLEF</sequence>
<evidence type="ECO:0000313" key="3">
    <source>
        <dbReference type="Proteomes" id="UP000241890"/>
    </source>
</evidence>
<accession>A0A2R5GK52</accession>
<dbReference type="InterPro" id="IPR052436">
    <property type="entry name" value="LTO1_adapter"/>
</dbReference>
<evidence type="ECO:0000313" key="2">
    <source>
        <dbReference type="EMBL" id="GBG30699.1"/>
    </source>
</evidence>
<keyword evidence="3" id="KW-1185">Reference proteome</keyword>
<proteinExistence type="predicted"/>
<feature type="region of interest" description="Disordered" evidence="1">
    <location>
        <begin position="1"/>
        <end position="64"/>
    </location>
</feature>
<feature type="compositionally biased region" description="Acidic residues" evidence="1">
    <location>
        <begin position="14"/>
        <end position="38"/>
    </location>
</feature>
<dbReference type="OrthoDB" id="48036at2759"/>
<dbReference type="PANTHER" id="PTHR28532">
    <property type="entry name" value="GEO13458P1"/>
    <property type="match status" value="1"/>
</dbReference>
<evidence type="ECO:0000256" key="1">
    <source>
        <dbReference type="SAM" id="MobiDB-lite"/>
    </source>
</evidence>
<dbReference type="PANTHER" id="PTHR28532:SF1">
    <property type="entry name" value="ORAL CANCER OVEREXPRESSED 1"/>
    <property type="match status" value="1"/>
</dbReference>